<dbReference type="EMBL" id="KI925462">
    <property type="protein sequence ID" value="ETW78262.1"/>
    <property type="molecule type" value="Genomic_DNA"/>
</dbReference>
<name>W4JXH3_HETIT</name>
<dbReference type="InterPro" id="IPR057670">
    <property type="entry name" value="SH3_retrovirus"/>
</dbReference>
<dbReference type="Pfam" id="PF25597">
    <property type="entry name" value="SH3_retrovirus"/>
    <property type="match status" value="1"/>
</dbReference>
<feature type="compositionally biased region" description="Polar residues" evidence="1">
    <location>
        <begin position="71"/>
        <end position="89"/>
    </location>
</feature>
<reference evidence="3 4" key="1">
    <citation type="journal article" date="2012" name="New Phytol.">
        <title>Insight into trade-off between wood decay and parasitism from the genome of a fungal forest pathogen.</title>
        <authorList>
            <person name="Olson A."/>
            <person name="Aerts A."/>
            <person name="Asiegbu F."/>
            <person name="Belbahri L."/>
            <person name="Bouzid O."/>
            <person name="Broberg A."/>
            <person name="Canback B."/>
            <person name="Coutinho P.M."/>
            <person name="Cullen D."/>
            <person name="Dalman K."/>
            <person name="Deflorio G."/>
            <person name="van Diepen L.T."/>
            <person name="Dunand C."/>
            <person name="Duplessis S."/>
            <person name="Durling M."/>
            <person name="Gonthier P."/>
            <person name="Grimwood J."/>
            <person name="Fossdal C.G."/>
            <person name="Hansson D."/>
            <person name="Henrissat B."/>
            <person name="Hietala A."/>
            <person name="Himmelstrand K."/>
            <person name="Hoffmeister D."/>
            <person name="Hogberg N."/>
            <person name="James T.Y."/>
            <person name="Karlsson M."/>
            <person name="Kohler A."/>
            <person name="Kues U."/>
            <person name="Lee Y.H."/>
            <person name="Lin Y.C."/>
            <person name="Lind M."/>
            <person name="Lindquist E."/>
            <person name="Lombard V."/>
            <person name="Lucas S."/>
            <person name="Lunden K."/>
            <person name="Morin E."/>
            <person name="Murat C."/>
            <person name="Park J."/>
            <person name="Raffaello T."/>
            <person name="Rouze P."/>
            <person name="Salamov A."/>
            <person name="Schmutz J."/>
            <person name="Solheim H."/>
            <person name="Stahlberg J."/>
            <person name="Velez H."/>
            <person name="de Vries R.P."/>
            <person name="Wiebenga A."/>
            <person name="Woodward S."/>
            <person name="Yakovlev I."/>
            <person name="Garbelotto M."/>
            <person name="Martin F."/>
            <person name="Grigoriev I.V."/>
            <person name="Stenlid J."/>
        </authorList>
    </citation>
    <scope>NUCLEOTIDE SEQUENCE [LARGE SCALE GENOMIC DNA]</scope>
    <source>
        <strain evidence="3 4">TC 32-1</strain>
    </source>
</reference>
<sequence>MQADEGRFVGYSAESKGILVYWPTKRKVSIERNVHWDNSLVPDVIINDNNSPNDNARTPVHSAKGAGCASTPGTPDMTPSNAVDASQLKTESRRPTSIPGGQQDDAVPAQLDASATRGQNLPITPDYIPKCSDSPPSVKTTCPRHTPKPSEYIRCLERGEGMTTGSA</sequence>
<feature type="region of interest" description="Disordered" evidence="1">
    <location>
        <begin position="49"/>
        <end position="149"/>
    </location>
</feature>
<organism evidence="3 4">
    <name type="scientific">Heterobasidion irregulare (strain TC 32-1)</name>
    <dbReference type="NCBI Taxonomy" id="747525"/>
    <lineage>
        <taxon>Eukaryota</taxon>
        <taxon>Fungi</taxon>
        <taxon>Dikarya</taxon>
        <taxon>Basidiomycota</taxon>
        <taxon>Agaricomycotina</taxon>
        <taxon>Agaricomycetes</taxon>
        <taxon>Russulales</taxon>
        <taxon>Bondarzewiaceae</taxon>
        <taxon>Heterobasidion</taxon>
        <taxon>Heterobasidion annosum species complex</taxon>
    </lineage>
</organism>
<keyword evidence="4" id="KW-1185">Reference proteome</keyword>
<dbReference type="HOGENOM" id="CLU_094068_1_0_1"/>
<dbReference type="GeneID" id="20674335"/>
<dbReference type="RefSeq" id="XP_009550248.1">
    <property type="nucleotide sequence ID" value="XM_009551953.1"/>
</dbReference>
<dbReference type="Proteomes" id="UP000030671">
    <property type="component" value="Unassembled WGS sequence"/>
</dbReference>
<dbReference type="OrthoDB" id="2640446at2759"/>
<feature type="domain" description="Retroviral polymerase SH3-like" evidence="2">
    <location>
        <begin position="2"/>
        <end position="41"/>
    </location>
</feature>
<gene>
    <name evidence="3" type="ORF">HETIRDRAFT_429296</name>
</gene>
<evidence type="ECO:0000256" key="1">
    <source>
        <dbReference type="SAM" id="MobiDB-lite"/>
    </source>
</evidence>
<evidence type="ECO:0000259" key="2">
    <source>
        <dbReference type="Pfam" id="PF25597"/>
    </source>
</evidence>
<evidence type="ECO:0000313" key="3">
    <source>
        <dbReference type="EMBL" id="ETW78262.1"/>
    </source>
</evidence>
<dbReference type="InParanoid" id="W4JXH3"/>
<dbReference type="AlphaFoldDB" id="W4JXH3"/>
<evidence type="ECO:0000313" key="4">
    <source>
        <dbReference type="Proteomes" id="UP000030671"/>
    </source>
</evidence>
<proteinExistence type="predicted"/>
<dbReference type="KEGG" id="hir:HETIRDRAFT_429296"/>
<protein>
    <recommendedName>
        <fullName evidence="2">Retroviral polymerase SH3-like domain-containing protein</fullName>
    </recommendedName>
</protein>
<accession>W4JXH3</accession>